<dbReference type="PANTHER" id="PTHR31218">
    <property type="entry name" value="WAT1-RELATED PROTEIN"/>
    <property type="match status" value="1"/>
</dbReference>
<comment type="subcellular location">
    <subcellularLocation>
        <location evidence="1 6">Membrane</location>
        <topology evidence="1 6">Multi-pass membrane protein</topology>
    </subcellularLocation>
</comment>
<dbReference type="InterPro" id="IPR037185">
    <property type="entry name" value="EmrE-like"/>
</dbReference>
<dbReference type="Pfam" id="PF00892">
    <property type="entry name" value="EamA"/>
    <property type="match status" value="2"/>
</dbReference>
<dbReference type="EMBL" id="JACMSC010000009">
    <property type="protein sequence ID" value="KAG6506003.1"/>
    <property type="molecule type" value="Genomic_DNA"/>
</dbReference>
<evidence type="ECO:0000256" key="3">
    <source>
        <dbReference type="ARBA" id="ARBA00022692"/>
    </source>
</evidence>
<proteinExistence type="inferred from homology"/>
<evidence type="ECO:0000256" key="2">
    <source>
        <dbReference type="ARBA" id="ARBA00007635"/>
    </source>
</evidence>
<dbReference type="InterPro" id="IPR030184">
    <property type="entry name" value="WAT1-related"/>
</dbReference>
<dbReference type="InterPro" id="IPR000620">
    <property type="entry name" value="EamA_dom"/>
</dbReference>
<feature type="transmembrane region" description="Helical" evidence="6">
    <location>
        <begin position="71"/>
        <end position="89"/>
    </location>
</feature>
<dbReference type="SUPFAM" id="SSF103481">
    <property type="entry name" value="Multidrug resistance efflux transporter EmrE"/>
    <property type="match status" value="2"/>
</dbReference>
<keyword evidence="5 6" id="KW-0472">Membrane</keyword>
<comment type="similarity">
    <text evidence="2 6">Belongs to the drug/metabolite transporter (DMT) superfamily. Plant drug/metabolite exporter (P-DME) (TC 2.A.7.4) family.</text>
</comment>
<evidence type="ECO:0000256" key="1">
    <source>
        <dbReference type="ARBA" id="ARBA00004141"/>
    </source>
</evidence>
<protein>
    <recommendedName>
        <fullName evidence="6">WAT1-related protein</fullName>
    </recommendedName>
</protein>
<sequence>MSHLKATAPYVGMMVVQLAYASSSILCKLALDQGLSFLALAVYRHLIALAVFGPLAFVLERNQRPSLSFYVLVRIFILALFGTTLHQNVYYAGLNYTSPTVASALGSVIPAFTFIMAAILRMEKVSIKTAKGRARLVGTILCIGGVLVFTFWKGHLLEGFVRTPLIEVHGSDPKRGAINDQENWLKGTALILTSLFAYSAWLILQAVVSRIYPARLSMNTLMCFFALVQSSAIALIFERNASSWRMDWNIKLLAICYNGIVISCLTYYLQTYCVSQKGPVFVATFSPVLLVIVGIASAFIFAERLHIGSLIGATIIIVGLYCVLWGKSSDTNEKNSGVEKSSGMHATEGQVEHCLC</sequence>
<dbReference type="AlphaFoldDB" id="A0A8J5L4T5"/>
<feature type="transmembrane region" description="Helical" evidence="6">
    <location>
        <begin position="249"/>
        <end position="268"/>
    </location>
</feature>
<feature type="domain" description="EamA" evidence="7">
    <location>
        <begin position="186"/>
        <end position="324"/>
    </location>
</feature>
<feature type="transmembrane region" description="Helical" evidence="6">
    <location>
        <begin position="280"/>
        <end position="301"/>
    </location>
</feature>
<feature type="domain" description="EamA" evidence="7">
    <location>
        <begin position="11"/>
        <end position="150"/>
    </location>
</feature>
<feature type="transmembrane region" description="Helical" evidence="6">
    <location>
        <begin position="37"/>
        <end position="59"/>
    </location>
</feature>
<reference evidence="8 9" key="1">
    <citation type="submission" date="2020-08" db="EMBL/GenBank/DDBJ databases">
        <title>Plant Genome Project.</title>
        <authorList>
            <person name="Zhang R.-G."/>
        </authorList>
    </citation>
    <scope>NUCLEOTIDE SEQUENCE [LARGE SCALE GENOMIC DNA]</scope>
    <source>
        <tissue evidence="8">Rhizome</tissue>
    </source>
</reference>
<evidence type="ECO:0000256" key="6">
    <source>
        <dbReference type="RuleBase" id="RU363077"/>
    </source>
</evidence>
<organism evidence="8 9">
    <name type="scientific">Zingiber officinale</name>
    <name type="common">Ginger</name>
    <name type="synonym">Amomum zingiber</name>
    <dbReference type="NCBI Taxonomy" id="94328"/>
    <lineage>
        <taxon>Eukaryota</taxon>
        <taxon>Viridiplantae</taxon>
        <taxon>Streptophyta</taxon>
        <taxon>Embryophyta</taxon>
        <taxon>Tracheophyta</taxon>
        <taxon>Spermatophyta</taxon>
        <taxon>Magnoliopsida</taxon>
        <taxon>Liliopsida</taxon>
        <taxon>Zingiberales</taxon>
        <taxon>Zingiberaceae</taxon>
        <taxon>Zingiber</taxon>
    </lineage>
</organism>
<gene>
    <name evidence="8" type="ORF">ZIOFF_031317</name>
</gene>
<keyword evidence="4 6" id="KW-1133">Transmembrane helix</keyword>
<evidence type="ECO:0000256" key="4">
    <source>
        <dbReference type="ARBA" id="ARBA00022989"/>
    </source>
</evidence>
<dbReference type="Proteomes" id="UP000734854">
    <property type="component" value="Unassembled WGS sequence"/>
</dbReference>
<feature type="transmembrane region" description="Helical" evidence="6">
    <location>
        <begin position="216"/>
        <end position="237"/>
    </location>
</feature>
<comment type="caution">
    <text evidence="8">The sequence shown here is derived from an EMBL/GenBank/DDBJ whole genome shotgun (WGS) entry which is preliminary data.</text>
</comment>
<evidence type="ECO:0000256" key="5">
    <source>
        <dbReference type="ARBA" id="ARBA00023136"/>
    </source>
</evidence>
<feature type="transmembrane region" description="Helical" evidence="6">
    <location>
        <begin position="101"/>
        <end position="122"/>
    </location>
</feature>
<evidence type="ECO:0000259" key="7">
    <source>
        <dbReference type="Pfam" id="PF00892"/>
    </source>
</evidence>
<evidence type="ECO:0000313" key="8">
    <source>
        <dbReference type="EMBL" id="KAG6506003.1"/>
    </source>
</evidence>
<accession>A0A8J5L4T5</accession>
<feature type="transmembrane region" description="Helical" evidence="6">
    <location>
        <begin position="184"/>
        <end position="204"/>
    </location>
</feature>
<keyword evidence="3 6" id="KW-0812">Transmembrane</keyword>
<dbReference type="GO" id="GO:0016020">
    <property type="term" value="C:membrane"/>
    <property type="evidence" value="ECO:0007669"/>
    <property type="project" value="UniProtKB-SubCell"/>
</dbReference>
<evidence type="ECO:0000313" key="9">
    <source>
        <dbReference type="Proteomes" id="UP000734854"/>
    </source>
</evidence>
<dbReference type="GO" id="GO:0022857">
    <property type="term" value="F:transmembrane transporter activity"/>
    <property type="evidence" value="ECO:0007669"/>
    <property type="project" value="InterPro"/>
</dbReference>
<feature type="transmembrane region" description="Helical" evidence="6">
    <location>
        <begin position="134"/>
        <end position="152"/>
    </location>
</feature>
<name>A0A8J5L4T5_ZINOF</name>
<feature type="transmembrane region" description="Helical" evidence="6">
    <location>
        <begin position="307"/>
        <end position="326"/>
    </location>
</feature>
<keyword evidence="9" id="KW-1185">Reference proteome</keyword>